<dbReference type="PANTHER" id="PTHR33303">
    <property type="entry name" value="CYTOPLASMIC PROTEIN-RELATED"/>
    <property type="match status" value="1"/>
</dbReference>
<dbReference type="Gene3D" id="3.40.50.720">
    <property type="entry name" value="NAD(P)-binding Rossmann-like Domain"/>
    <property type="match status" value="1"/>
</dbReference>
<evidence type="ECO:0000313" key="3">
    <source>
        <dbReference type="Proteomes" id="UP000193067"/>
    </source>
</evidence>
<dbReference type="InterPro" id="IPR036291">
    <property type="entry name" value="NAD(P)-bd_dom_sf"/>
</dbReference>
<dbReference type="SMART" id="SM00881">
    <property type="entry name" value="CoA_binding"/>
    <property type="match status" value="1"/>
</dbReference>
<dbReference type="Proteomes" id="UP000193067">
    <property type="component" value="Unassembled WGS sequence"/>
</dbReference>
<dbReference type="AlphaFoldDB" id="A0A1Y2J0U7"/>
<organism evidence="2 3">
    <name type="scientific">Trametes coccinea (strain BRFM310)</name>
    <name type="common">Pycnoporus coccineus</name>
    <dbReference type="NCBI Taxonomy" id="1353009"/>
    <lineage>
        <taxon>Eukaryota</taxon>
        <taxon>Fungi</taxon>
        <taxon>Dikarya</taxon>
        <taxon>Basidiomycota</taxon>
        <taxon>Agaricomycotina</taxon>
        <taxon>Agaricomycetes</taxon>
        <taxon>Polyporales</taxon>
        <taxon>Polyporaceae</taxon>
        <taxon>Trametes</taxon>
    </lineage>
</organism>
<dbReference type="PANTHER" id="PTHR33303:SF2">
    <property type="entry name" value="COA-BINDING DOMAIN-CONTAINING PROTEIN"/>
    <property type="match status" value="1"/>
</dbReference>
<name>A0A1Y2J0U7_TRAC3</name>
<dbReference type="STRING" id="1353009.A0A1Y2J0U7"/>
<gene>
    <name evidence="2" type="ORF">PYCCODRAFT_1442479</name>
</gene>
<accession>A0A1Y2J0U7</accession>
<evidence type="ECO:0000259" key="1">
    <source>
        <dbReference type="SMART" id="SM00881"/>
    </source>
</evidence>
<evidence type="ECO:0000313" key="2">
    <source>
        <dbReference type="EMBL" id="OSD07035.1"/>
    </source>
</evidence>
<sequence length="146" mass="15826">MSSLVEVQKKFLSSPKYAVVGASKDQSKFGTKVLKWYQARNIDVTPVHPKEEELEGLKTIRTIADLPAPTQTSVHIITPPKASHLHVTLGILEQAKALGVPALWLQPGAEDEAVVSYIKENGLEDKTIYGGPCILVEGDGILRSLA</sequence>
<dbReference type="InterPro" id="IPR003781">
    <property type="entry name" value="CoA-bd"/>
</dbReference>
<dbReference type="OrthoDB" id="5138418at2759"/>
<keyword evidence="3" id="KW-1185">Reference proteome</keyword>
<feature type="domain" description="CoA-binding" evidence="1">
    <location>
        <begin position="11"/>
        <end position="109"/>
    </location>
</feature>
<protein>
    <submittedName>
        <fullName evidence="2">NAD-P-binding protein</fullName>
    </submittedName>
</protein>
<dbReference type="SUPFAM" id="SSF51735">
    <property type="entry name" value="NAD(P)-binding Rossmann-fold domains"/>
    <property type="match status" value="1"/>
</dbReference>
<dbReference type="EMBL" id="KZ084089">
    <property type="protein sequence ID" value="OSD07035.1"/>
    <property type="molecule type" value="Genomic_DNA"/>
</dbReference>
<proteinExistence type="predicted"/>
<dbReference type="Pfam" id="PF13380">
    <property type="entry name" value="CoA_binding_2"/>
    <property type="match status" value="1"/>
</dbReference>
<reference evidence="2 3" key="1">
    <citation type="journal article" date="2015" name="Biotechnol. Biofuels">
        <title>Enhanced degradation of softwood versus hardwood by the white-rot fungus Pycnoporus coccineus.</title>
        <authorList>
            <person name="Couturier M."/>
            <person name="Navarro D."/>
            <person name="Chevret D."/>
            <person name="Henrissat B."/>
            <person name="Piumi F."/>
            <person name="Ruiz-Duenas F.J."/>
            <person name="Martinez A.T."/>
            <person name="Grigoriev I.V."/>
            <person name="Riley R."/>
            <person name="Lipzen A."/>
            <person name="Berrin J.G."/>
            <person name="Master E.R."/>
            <person name="Rosso M.N."/>
        </authorList>
    </citation>
    <scope>NUCLEOTIDE SEQUENCE [LARGE SCALE GENOMIC DNA]</scope>
    <source>
        <strain evidence="2 3">BRFM310</strain>
    </source>
</reference>